<evidence type="ECO:0000256" key="11">
    <source>
        <dbReference type="ARBA" id="ARBA00047836"/>
    </source>
</evidence>
<dbReference type="Gene3D" id="3.20.20.70">
    <property type="entry name" value="Aldolase class I"/>
    <property type="match status" value="1"/>
</dbReference>
<keyword evidence="7 12" id="KW-0220">Diaminopimelate biosynthesis</keyword>
<feature type="binding site" evidence="12 15">
    <location>
        <position position="54"/>
    </location>
    <ligand>
        <name>pyruvate</name>
        <dbReference type="ChEBI" id="CHEBI:15361"/>
    </ligand>
</feature>
<evidence type="ECO:0000256" key="2">
    <source>
        <dbReference type="ARBA" id="ARBA00005120"/>
    </source>
</evidence>
<comment type="function">
    <text evidence="1 12">Catalyzes the condensation of (S)-aspartate-beta-semialdehyde [(S)-ASA] and pyruvate to 4-hydroxy-tetrahydrodipicolinate (HTPA).</text>
</comment>
<feature type="binding site" evidence="12 15">
    <location>
        <position position="216"/>
    </location>
    <ligand>
        <name>pyruvate</name>
        <dbReference type="ChEBI" id="CHEBI:15361"/>
    </ligand>
</feature>
<keyword evidence="8 12" id="KW-0457">Lysine biosynthesis</keyword>
<evidence type="ECO:0000256" key="14">
    <source>
        <dbReference type="PIRSR" id="PIRSR001365-1"/>
    </source>
</evidence>
<dbReference type="RefSeq" id="WP_170035201.1">
    <property type="nucleotide sequence ID" value="NZ_JABDTL010000001.1"/>
</dbReference>
<dbReference type="CDD" id="cd00950">
    <property type="entry name" value="DHDPS"/>
    <property type="match status" value="1"/>
</dbReference>
<dbReference type="Pfam" id="PF00701">
    <property type="entry name" value="DHDPS"/>
    <property type="match status" value="1"/>
</dbReference>
<proteinExistence type="inferred from homology"/>
<evidence type="ECO:0000256" key="9">
    <source>
        <dbReference type="ARBA" id="ARBA00023239"/>
    </source>
</evidence>
<keyword evidence="5 12" id="KW-0963">Cytoplasm</keyword>
<feature type="active site" description="Proton donor/acceptor" evidence="12 14">
    <location>
        <position position="146"/>
    </location>
</feature>
<dbReference type="SMART" id="SM01130">
    <property type="entry name" value="DHDPS"/>
    <property type="match status" value="1"/>
</dbReference>
<comment type="pathway">
    <text evidence="2 12">Amino-acid biosynthesis; L-lysine biosynthesis via DAP pathway; (S)-tetrahydrodipicolinate from L-aspartate: step 3/4.</text>
</comment>
<organism evidence="16 17">
    <name type="scientific">Longimicrobium terrae</name>
    <dbReference type="NCBI Taxonomy" id="1639882"/>
    <lineage>
        <taxon>Bacteria</taxon>
        <taxon>Pseudomonadati</taxon>
        <taxon>Gemmatimonadota</taxon>
        <taxon>Longimicrobiia</taxon>
        <taxon>Longimicrobiales</taxon>
        <taxon>Longimicrobiaceae</taxon>
        <taxon>Longimicrobium</taxon>
    </lineage>
</organism>
<dbReference type="InterPro" id="IPR002220">
    <property type="entry name" value="DapA-like"/>
</dbReference>
<evidence type="ECO:0000256" key="15">
    <source>
        <dbReference type="PIRSR" id="PIRSR001365-2"/>
    </source>
</evidence>
<dbReference type="HAMAP" id="MF_00418">
    <property type="entry name" value="DapA"/>
    <property type="match status" value="1"/>
</dbReference>
<keyword evidence="17" id="KW-1185">Reference proteome</keyword>
<dbReference type="InterPro" id="IPR005263">
    <property type="entry name" value="DapA"/>
</dbReference>
<dbReference type="PIRSF" id="PIRSF001365">
    <property type="entry name" value="DHDPS"/>
    <property type="match status" value="1"/>
</dbReference>
<protein>
    <recommendedName>
        <fullName evidence="4 12">4-hydroxy-tetrahydrodipicolinate synthase</fullName>
        <shortName evidence="12">HTPA synthase</shortName>
        <ecNumber evidence="4 12">4.3.3.7</ecNumber>
    </recommendedName>
</protein>
<evidence type="ECO:0000256" key="6">
    <source>
        <dbReference type="ARBA" id="ARBA00022605"/>
    </source>
</evidence>
<dbReference type="UniPathway" id="UPA00034">
    <property type="reaction ID" value="UER00017"/>
</dbReference>
<comment type="caution">
    <text evidence="16">The sequence shown here is derived from an EMBL/GenBank/DDBJ whole genome shotgun (WGS) entry which is preliminary data.</text>
</comment>
<keyword evidence="6 12" id="KW-0028">Amino-acid biosynthesis</keyword>
<dbReference type="AlphaFoldDB" id="A0A841H7H2"/>
<feature type="site" description="Part of a proton relay during catalysis" evidence="12">
    <location>
        <position position="119"/>
    </location>
</feature>
<name>A0A841H7H2_9BACT</name>
<comment type="subunit">
    <text evidence="12">Homotetramer; dimer of dimers.</text>
</comment>
<dbReference type="GO" id="GO:0008840">
    <property type="term" value="F:4-hydroxy-tetrahydrodipicolinate synthase activity"/>
    <property type="evidence" value="ECO:0007669"/>
    <property type="project" value="UniProtKB-UniRule"/>
</dbReference>
<sequence length="307" mass="31869">MTQTADRGILFTGSGVALVTPMAADGAPDEGVLRELVRFHLREGTDALIVNGSTGEAATLSLDEQRSAVRAVADEVRSADRRIPVVAGCGGSDTAQVAQVAAAAREAGADALLIAPPPYNKPPQRGIVAHFQKVMDAGGDLPVIVYNVPGRTACNILPETVEQMAADERIVGIKEASGDISQIAEVARRVGGRIALYSGNDDQVVPVMSLGGKGVISVLANIAPRDMSRMATAFLEGNTAEACALQLRYLPLIAALFREGNPIPVKAAVGMLGFDVGEPRLPLVTVSDGIRAEVESAMRGVGLLGAR</sequence>
<dbReference type="PANTHER" id="PTHR12128">
    <property type="entry name" value="DIHYDRODIPICOLINATE SYNTHASE"/>
    <property type="match status" value="1"/>
</dbReference>
<evidence type="ECO:0000313" key="17">
    <source>
        <dbReference type="Proteomes" id="UP000582837"/>
    </source>
</evidence>
<evidence type="ECO:0000256" key="8">
    <source>
        <dbReference type="ARBA" id="ARBA00023154"/>
    </source>
</evidence>
<evidence type="ECO:0000256" key="5">
    <source>
        <dbReference type="ARBA" id="ARBA00022490"/>
    </source>
</evidence>
<comment type="subcellular location">
    <subcellularLocation>
        <location evidence="12">Cytoplasm</location>
    </subcellularLocation>
</comment>
<feature type="active site" description="Schiff-base intermediate with substrate" evidence="12 14">
    <location>
        <position position="174"/>
    </location>
</feature>
<evidence type="ECO:0000256" key="4">
    <source>
        <dbReference type="ARBA" id="ARBA00012086"/>
    </source>
</evidence>
<evidence type="ECO:0000256" key="13">
    <source>
        <dbReference type="PIRNR" id="PIRNR001365"/>
    </source>
</evidence>
<evidence type="ECO:0000256" key="7">
    <source>
        <dbReference type="ARBA" id="ARBA00022915"/>
    </source>
</evidence>
<evidence type="ECO:0000256" key="1">
    <source>
        <dbReference type="ARBA" id="ARBA00003294"/>
    </source>
</evidence>
<dbReference type="SUPFAM" id="SSF51569">
    <property type="entry name" value="Aldolase"/>
    <property type="match status" value="1"/>
</dbReference>
<dbReference type="PANTHER" id="PTHR12128:SF66">
    <property type="entry name" value="4-HYDROXY-2-OXOGLUTARATE ALDOLASE, MITOCHONDRIAL"/>
    <property type="match status" value="1"/>
</dbReference>
<evidence type="ECO:0000256" key="12">
    <source>
        <dbReference type="HAMAP-Rule" id="MF_00418"/>
    </source>
</evidence>
<dbReference type="EMBL" id="JACHIA010000029">
    <property type="protein sequence ID" value="MBB6073796.1"/>
    <property type="molecule type" value="Genomic_DNA"/>
</dbReference>
<accession>A0A841H7H2</accession>
<keyword evidence="9 12" id="KW-0456">Lyase</keyword>
<gene>
    <name evidence="12" type="primary">dapA</name>
    <name evidence="16" type="ORF">HNQ61_005474</name>
</gene>
<dbReference type="InterPro" id="IPR020624">
    <property type="entry name" value="Schiff_base-form_aldolases_CS"/>
</dbReference>
<dbReference type="NCBIfam" id="TIGR00674">
    <property type="entry name" value="dapA"/>
    <property type="match status" value="1"/>
</dbReference>
<keyword evidence="10 12" id="KW-0704">Schiff base</keyword>
<dbReference type="GO" id="GO:0009089">
    <property type="term" value="P:lysine biosynthetic process via diaminopimelate"/>
    <property type="evidence" value="ECO:0007669"/>
    <property type="project" value="UniProtKB-UniRule"/>
</dbReference>
<reference evidence="16 17" key="1">
    <citation type="submission" date="2020-08" db="EMBL/GenBank/DDBJ databases">
        <title>Genomic Encyclopedia of Type Strains, Phase IV (KMG-IV): sequencing the most valuable type-strain genomes for metagenomic binning, comparative biology and taxonomic classification.</title>
        <authorList>
            <person name="Goeker M."/>
        </authorList>
    </citation>
    <scope>NUCLEOTIDE SEQUENCE [LARGE SCALE GENOMIC DNA]</scope>
    <source>
        <strain evidence="16 17">DSM 29007</strain>
    </source>
</reference>
<dbReference type="PROSITE" id="PS00665">
    <property type="entry name" value="DHDPS_1"/>
    <property type="match status" value="1"/>
</dbReference>
<comment type="similarity">
    <text evidence="3 12 13">Belongs to the DapA family.</text>
</comment>
<dbReference type="InterPro" id="IPR020625">
    <property type="entry name" value="Schiff_base-form_aldolases_AS"/>
</dbReference>
<dbReference type="EC" id="4.3.3.7" evidence="4 12"/>
<evidence type="ECO:0000313" key="16">
    <source>
        <dbReference type="EMBL" id="MBB6073796.1"/>
    </source>
</evidence>
<dbReference type="PROSITE" id="PS00666">
    <property type="entry name" value="DHDPS_2"/>
    <property type="match status" value="1"/>
</dbReference>
<comment type="catalytic activity">
    <reaction evidence="11 12">
        <text>L-aspartate 4-semialdehyde + pyruvate = (2S,4S)-4-hydroxy-2,3,4,5-tetrahydrodipicolinate + H2O + H(+)</text>
        <dbReference type="Rhea" id="RHEA:34171"/>
        <dbReference type="ChEBI" id="CHEBI:15361"/>
        <dbReference type="ChEBI" id="CHEBI:15377"/>
        <dbReference type="ChEBI" id="CHEBI:15378"/>
        <dbReference type="ChEBI" id="CHEBI:67139"/>
        <dbReference type="ChEBI" id="CHEBI:537519"/>
        <dbReference type="EC" id="4.3.3.7"/>
    </reaction>
</comment>
<comment type="caution">
    <text evidence="12">Was originally thought to be a dihydrodipicolinate synthase (DHDPS), catalyzing the condensation of (S)-aspartate-beta-semialdehyde [(S)-ASA] and pyruvate to dihydrodipicolinate (DHDP). However, it was shown in E.coli that the product of the enzymatic reaction is not dihydrodipicolinate but in fact (4S)-4-hydroxy-2,3,4,5-tetrahydro-(2S)-dipicolinic acid (HTPA), and that the consecutive dehydration reaction leading to DHDP is not spontaneous but catalyzed by DapB.</text>
</comment>
<feature type="site" description="Part of a proton relay during catalysis" evidence="12">
    <location>
        <position position="53"/>
    </location>
</feature>
<evidence type="ECO:0000256" key="3">
    <source>
        <dbReference type="ARBA" id="ARBA00007592"/>
    </source>
</evidence>
<dbReference type="Proteomes" id="UP000582837">
    <property type="component" value="Unassembled WGS sequence"/>
</dbReference>
<dbReference type="PRINTS" id="PR00146">
    <property type="entry name" value="DHPICSNTHASE"/>
</dbReference>
<evidence type="ECO:0000256" key="10">
    <source>
        <dbReference type="ARBA" id="ARBA00023270"/>
    </source>
</evidence>
<dbReference type="InterPro" id="IPR013785">
    <property type="entry name" value="Aldolase_TIM"/>
</dbReference>
<dbReference type="GO" id="GO:0005829">
    <property type="term" value="C:cytosol"/>
    <property type="evidence" value="ECO:0007669"/>
    <property type="project" value="TreeGrafter"/>
</dbReference>
<dbReference type="GO" id="GO:0019877">
    <property type="term" value="P:diaminopimelate biosynthetic process"/>
    <property type="evidence" value="ECO:0007669"/>
    <property type="project" value="UniProtKB-UniRule"/>
</dbReference>